<keyword evidence="2" id="KW-1185">Reference proteome</keyword>
<reference evidence="1" key="1">
    <citation type="submission" date="2018-06" db="EMBL/GenBank/DDBJ databases">
        <title>Serratia marcescens genome sequencing and assembly.</title>
        <authorList>
            <person name="Martins R.C.R."/>
            <person name="Perdigao-Neto L.V."/>
            <person name="Costa S.F."/>
            <person name="Levin A.S.S."/>
        </authorList>
    </citation>
    <scope>NUCLEOTIDE SEQUENCE</scope>
    <source>
        <strain evidence="1">1283</strain>
    </source>
</reference>
<dbReference type="RefSeq" id="WP_110593120.1">
    <property type="nucleotide sequence ID" value="NZ_JAOWIM010000016.1"/>
</dbReference>
<dbReference type="Pfam" id="PF08786">
    <property type="entry name" value="DcrB"/>
    <property type="match status" value="1"/>
</dbReference>
<gene>
    <name evidence="1" type="ORF">DMW51_01935</name>
</gene>
<name>A0ABX5NIN1_SERMA</name>
<dbReference type="Proteomes" id="UP000247823">
    <property type="component" value="Unassembled WGS sequence"/>
</dbReference>
<dbReference type="EMBL" id="QJQB01000041">
    <property type="protein sequence ID" value="PYA74522.1"/>
    <property type="molecule type" value="Genomic_DNA"/>
</dbReference>
<dbReference type="InterPro" id="IPR016123">
    <property type="entry name" value="Mog1/PsbP_a/b/a-sand"/>
</dbReference>
<proteinExistence type="predicted"/>
<organism evidence="1 2">
    <name type="scientific">Serratia marcescens</name>
    <dbReference type="NCBI Taxonomy" id="615"/>
    <lineage>
        <taxon>Bacteria</taxon>
        <taxon>Pseudomonadati</taxon>
        <taxon>Pseudomonadota</taxon>
        <taxon>Gammaproteobacteria</taxon>
        <taxon>Enterobacterales</taxon>
        <taxon>Yersiniaceae</taxon>
        <taxon>Serratia</taxon>
    </lineage>
</organism>
<evidence type="ECO:0000313" key="2">
    <source>
        <dbReference type="Proteomes" id="UP000247823"/>
    </source>
</evidence>
<protein>
    <submittedName>
        <fullName evidence="1">DUF1795 domain-containing protein</fullName>
    </submittedName>
</protein>
<evidence type="ECO:0000313" key="1">
    <source>
        <dbReference type="EMBL" id="PYA74522.1"/>
    </source>
</evidence>
<accession>A0ABX5NIN1</accession>
<reference evidence="1" key="2">
    <citation type="submission" date="2018-06" db="EMBL/GenBank/DDBJ databases">
        <authorList>
            <person name="Martins R.C."/>
            <person name="Perdigao-Neto L.V."/>
            <person name="Costa S.F."/>
            <person name="Levin A.S.S."/>
        </authorList>
    </citation>
    <scope>NUCLEOTIDE SEQUENCE</scope>
    <source>
        <strain evidence="1">1283</strain>
    </source>
</reference>
<dbReference type="InterPro" id="IPR014894">
    <property type="entry name" value="DcrB/EagT6"/>
</dbReference>
<sequence>MSELSRCFFTEGSIALPEGYRDQSINVLLSDDEFAPSLNISRDVIPSDETLSDYLSRQLDALAPNIQGWVLKAREPAVLGEGAVPGECMLMSYLLDGVRIWQYQAVFALASGRILVFTLSMARELTCEDNVLLQQVLSSYRTA</sequence>
<dbReference type="Gene3D" id="3.40.1000.10">
    <property type="entry name" value="Mog1/PsbP, alpha/beta/alpha sandwich"/>
    <property type="match status" value="1"/>
</dbReference>
<comment type="caution">
    <text evidence="1">The sequence shown here is derived from an EMBL/GenBank/DDBJ whole genome shotgun (WGS) entry which is preliminary data.</text>
</comment>
<dbReference type="SUPFAM" id="SSF55724">
    <property type="entry name" value="Mog1p/PsbP-like"/>
    <property type="match status" value="1"/>
</dbReference>